<organism evidence="2 3">
    <name type="scientific">Acinetobacter cumulans</name>
    <dbReference type="NCBI Taxonomy" id="2136182"/>
    <lineage>
        <taxon>Bacteria</taxon>
        <taxon>Pseudomonadati</taxon>
        <taxon>Pseudomonadota</taxon>
        <taxon>Gammaproteobacteria</taxon>
        <taxon>Moraxellales</taxon>
        <taxon>Moraxellaceae</taxon>
        <taxon>Acinetobacter</taxon>
    </lineage>
</organism>
<gene>
    <name evidence="2" type="ORF">D9K80_09690</name>
</gene>
<feature type="transmembrane region" description="Helical" evidence="1">
    <location>
        <begin position="12"/>
        <end position="33"/>
    </location>
</feature>
<evidence type="ECO:0000256" key="1">
    <source>
        <dbReference type="SAM" id="Phobius"/>
    </source>
</evidence>
<accession>A0A498D072</accession>
<keyword evidence="1" id="KW-1133">Transmembrane helix</keyword>
<dbReference type="AlphaFoldDB" id="A0A498D072"/>
<dbReference type="EMBL" id="RCHD01000020">
    <property type="protein sequence ID" value="RLL35106.1"/>
    <property type="molecule type" value="Genomic_DNA"/>
</dbReference>
<comment type="caution">
    <text evidence="2">The sequence shown here is derived from an EMBL/GenBank/DDBJ whole genome shotgun (WGS) entry which is preliminary data.</text>
</comment>
<feature type="transmembrane region" description="Helical" evidence="1">
    <location>
        <begin position="45"/>
        <end position="63"/>
    </location>
</feature>
<sequence length="195" mass="22940">MNPQKISKYDYHNYVLFAFFLLTITALFAIFSLDFTPKDHVKICAFILAIFIYLVILLYFYVLHRQGEWVIPRTWKNVQNRPKFYFLLLLPLFAVLIFYLNFVFYPPLLHTVLLGTPTVVTVEASAVKGHGKKGSVYHSIQTPYDSTRMFRISVDEYEHYKNQNLFMKVSVIQGYFGTYIQKIESIQIVKPTQNK</sequence>
<dbReference type="Proteomes" id="UP000267166">
    <property type="component" value="Unassembled WGS sequence"/>
</dbReference>
<keyword evidence="1" id="KW-0472">Membrane</keyword>
<reference evidence="2 3" key="1">
    <citation type="submission" date="2018-09" db="EMBL/GenBank/DDBJ databases">
        <title>The draft genome of Acinetobacter sp. strains.</title>
        <authorList>
            <person name="Qin J."/>
            <person name="Feng Y."/>
            <person name="Zong Z."/>
        </authorList>
    </citation>
    <scope>NUCLEOTIDE SEQUENCE [LARGE SCALE GENOMIC DNA]</scope>
    <source>
        <strain evidence="2 3">WCHAc060003</strain>
    </source>
</reference>
<keyword evidence="1" id="KW-0812">Transmembrane</keyword>
<protein>
    <submittedName>
        <fullName evidence="2">Uncharacterized protein</fullName>
    </submittedName>
</protein>
<feature type="transmembrane region" description="Helical" evidence="1">
    <location>
        <begin position="84"/>
        <end position="102"/>
    </location>
</feature>
<evidence type="ECO:0000313" key="3">
    <source>
        <dbReference type="Proteomes" id="UP000267166"/>
    </source>
</evidence>
<name>A0A498D072_9GAMM</name>
<proteinExistence type="predicted"/>
<evidence type="ECO:0000313" key="2">
    <source>
        <dbReference type="EMBL" id="RLL35106.1"/>
    </source>
</evidence>